<keyword evidence="2" id="KW-0472">Membrane</keyword>
<keyword evidence="2" id="KW-1133">Transmembrane helix</keyword>
<dbReference type="EMBL" id="BDCX01000002">
    <property type="protein sequence ID" value="GAT65081.1"/>
    <property type="molecule type" value="Genomic_DNA"/>
</dbReference>
<dbReference type="Proteomes" id="UP000077701">
    <property type="component" value="Unassembled WGS sequence"/>
</dbReference>
<evidence type="ECO:0000256" key="2">
    <source>
        <dbReference type="SAM" id="Phobius"/>
    </source>
</evidence>
<dbReference type="RefSeq" id="WP_231647147.1">
    <property type="nucleotide sequence ID" value="NZ_BDCX01000002.1"/>
</dbReference>
<comment type="caution">
    <text evidence="3">The sequence shown here is derived from an EMBL/GenBank/DDBJ whole genome shotgun (WGS) entry which is preliminary data.</text>
</comment>
<reference evidence="3 4" key="1">
    <citation type="journal article" date="2016" name="Genome Announc.">
        <title>Draft Genome Sequence of Planomonospora sphaerica JCM9374, a Rare Actinomycete.</title>
        <authorList>
            <person name="Dohra H."/>
            <person name="Suzuki T."/>
            <person name="Inoue Y."/>
            <person name="Kodani S."/>
        </authorList>
    </citation>
    <scope>NUCLEOTIDE SEQUENCE [LARGE SCALE GENOMIC DNA]</scope>
    <source>
        <strain evidence="3 4">JCM 9374</strain>
    </source>
</reference>
<dbReference type="STRING" id="161355.PS9374_00713"/>
<proteinExistence type="predicted"/>
<evidence type="ECO:0000313" key="4">
    <source>
        <dbReference type="Proteomes" id="UP000077701"/>
    </source>
</evidence>
<evidence type="ECO:0000256" key="1">
    <source>
        <dbReference type="SAM" id="MobiDB-lite"/>
    </source>
</evidence>
<evidence type="ECO:0000313" key="3">
    <source>
        <dbReference type="EMBL" id="GAT65081.1"/>
    </source>
</evidence>
<organism evidence="3 4">
    <name type="scientific">Planomonospora sphaerica</name>
    <dbReference type="NCBI Taxonomy" id="161355"/>
    <lineage>
        <taxon>Bacteria</taxon>
        <taxon>Bacillati</taxon>
        <taxon>Actinomycetota</taxon>
        <taxon>Actinomycetes</taxon>
        <taxon>Streptosporangiales</taxon>
        <taxon>Streptosporangiaceae</taxon>
        <taxon>Planomonospora</taxon>
    </lineage>
</organism>
<sequence>MTMINHPWIVYTVALLNVRIDRARSAPTRGASAVEWVIITAIIAGVALGLATLIRTLVQDKQAEISDQFGGGGGGGDTGGGGGGSTEP</sequence>
<gene>
    <name evidence="3" type="ORF">PS9374_00713</name>
</gene>
<reference evidence="4" key="2">
    <citation type="submission" date="2016-04" db="EMBL/GenBank/DDBJ databases">
        <title>Planomonospora sphaerica JCM9374 whole genome shotgun sequence.</title>
        <authorList>
            <person name="Suzuki T."/>
            <person name="Dohra H."/>
            <person name="Kodani S."/>
        </authorList>
    </citation>
    <scope>NUCLEOTIDE SEQUENCE [LARGE SCALE GENOMIC DNA]</scope>
    <source>
        <strain evidence="4">JCM 9374</strain>
    </source>
</reference>
<feature type="region of interest" description="Disordered" evidence="1">
    <location>
        <begin position="66"/>
        <end position="88"/>
    </location>
</feature>
<keyword evidence="2" id="KW-0812">Transmembrane</keyword>
<protein>
    <submittedName>
        <fullName evidence="3">Uncharacterized protein</fullName>
    </submittedName>
</protein>
<feature type="transmembrane region" description="Helical" evidence="2">
    <location>
        <begin position="36"/>
        <end position="58"/>
    </location>
</feature>
<name>A0A161LU98_9ACTN</name>
<keyword evidence="4" id="KW-1185">Reference proteome</keyword>
<dbReference type="AlphaFoldDB" id="A0A161LU98"/>
<feature type="compositionally biased region" description="Gly residues" evidence="1">
    <location>
        <begin position="69"/>
        <end position="88"/>
    </location>
</feature>
<accession>A0A161LU98</accession>